<organism evidence="5 6">
    <name type="scientific">Candidatus Muproteobacteria bacterium RBG_16_65_34</name>
    <dbReference type="NCBI Taxonomy" id="1817760"/>
    <lineage>
        <taxon>Bacteria</taxon>
        <taxon>Pseudomonadati</taxon>
        <taxon>Pseudomonadota</taxon>
        <taxon>Candidatus Muproteobacteria</taxon>
    </lineage>
</organism>
<dbReference type="InterPro" id="IPR015590">
    <property type="entry name" value="Aldehyde_DH_dom"/>
</dbReference>
<name>A0A1F6TQZ2_9PROT</name>
<dbReference type="GO" id="GO:0004030">
    <property type="term" value="F:aldehyde dehydrogenase [NAD(P)+] activity"/>
    <property type="evidence" value="ECO:0007669"/>
    <property type="project" value="InterPro"/>
</dbReference>
<dbReference type="Proteomes" id="UP000178885">
    <property type="component" value="Unassembled WGS sequence"/>
</dbReference>
<dbReference type="PANTHER" id="PTHR43217">
    <property type="entry name" value="SUCCINATE SEMIALDEHYDE DEHYDROGENASE [NAD(P)+] SAD"/>
    <property type="match status" value="1"/>
</dbReference>
<dbReference type="FunFam" id="3.40.605.10:FF:000012">
    <property type="entry name" value="NAD-dependent succinate-semialdehyde dehydrogenase"/>
    <property type="match status" value="1"/>
</dbReference>
<dbReference type="CDD" id="cd07100">
    <property type="entry name" value="ALDH_SSADH1_GabD1"/>
    <property type="match status" value="1"/>
</dbReference>
<evidence type="ECO:0000256" key="1">
    <source>
        <dbReference type="ARBA" id="ARBA00009986"/>
    </source>
</evidence>
<dbReference type="PANTHER" id="PTHR43217:SF1">
    <property type="entry name" value="SUCCINATE SEMIALDEHYDE DEHYDROGENASE [NAD(P)+] SAD"/>
    <property type="match status" value="1"/>
</dbReference>
<dbReference type="InterPro" id="IPR016163">
    <property type="entry name" value="Ald_DH_C"/>
</dbReference>
<dbReference type="Gene3D" id="3.40.605.10">
    <property type="entry name" value="Aldehyde Dehydrogenase, Chain A, domain 1"/>
    <property type="match status" value="1"/>
</dbReference>
<dbReference type="STRING" id="1817760.A2151_04400"/>
<comment type="caution">
    <text evidence="5">The sequence shown here is derived from an EMBL/GenBank/DDBJ whole genome shotgun (WGS) entry which is preliminary data.</text>
</comment>
<sequence>MESINPATGELLKSYEPWRDAQLETALAESAVAAPAWRATPFEERARLMRNAAAELRRYAARYGALVALEMGKLLKEARAEVEKCAWGCEYYAGQAAEFLRDEKIETDAGSSYIAYLPLGTILAVMPWNFPFWQVFRAAAPALMAGNTMVLKHSSNVPQCALAIEEIFRAAGFPAGVFRTLMIPATQAEQLIADPRIHAVTLTGSEAAGRKIAAAAGAALKKTVLELGGSDAFVVLADADLEQAASVGVTARFQNCGQSCIAAKRFILVPEIAERFIALFRQKAEALKAGDPLKADTTLAPLARADLRAQLHRQVADSIQAGARAVFGCAPIAGPGYFYQPSMIDQVRPGMRAYEEELFGPVAIVIRAGDEDDALRIANDNRYGLGASVWTADAARGERFARRIQSGASFVNGMVKSDPRLPFGGVKASGYGRELSVHGIREFVNIKTVWIR</sequence>
<evidence type="ECO:0000313" key="5">
    <source>
        <dbReference type="EMBL" id="OGI47568.1"/>
    </source>
</evidence>
<dbReference type="PROSITE" id="PS00070">
    <property type="entry name" value="ALDEHYDE_DEHYDR_CYS"/>
    <property type="match status" value="1"/>
</dbReference>
<evidence type="ECO:0000256" key="2">
    <source>
        <dbReference type="ARBA" id="ARBA00022857"/>
    </source>
</evidence>
<dbReference type="GO" id="GO:0004777">
    <property type="term" value="F:succinate-semialdehyde dehydrogenase (NAD+) activity"/>
    <property type="evidence" value="ECO:0007669"/>
    <property type="project" value="TreeGrafter"/>
</dbReference>
<accession>A0A1F6TQZ2</accession>
<evidence type="ECO:0000313" key="6">
    <source>
        <dbReference type="Proteomes" id="UP000178885"/>
    </source>
</evidence>
<proteinExistence type="inferred from homology"/>
<keyword evidence="3" id="KW-0560">Oxidoreductase</keyword>
<feature type="domain" description="Aldehyde dehydrogenase" evidence="4">
    <location>
        <begin position="1"/>
        <end position="449"/>
    </location>
</feature>
<comment type="similarity">
    <text evidence="1">Belongs to the aldehyde dehydrogenase family.</text>
</comment>
<dbReference type="InterPro" id="IPR016160">
    <property type="entry name" value="Ald_DH_CS_CYS"/>
</dbReference>
<dbReference type="EMBL" id="MFSU01000052">
    <property type="protein sequence ID" value="OGI47568.1"/>
    <property type="molecule type" value="Genomic_DNA"/>
</dbReference>
<dbReference type="SUPFAM" id="SSF53720">
    <property type="entry name" value="ALDH-like"/>
    <property type="match status" value="1"/>
</dbReference>
<dbReference type="FunFam" id="3.40.309.10:FF:000010">
    <property type="entry name" value="Gamma-aminobutyraldehyde dehydrogenase"/>
    <property type="match status" value="1"/>
</dbReference>
<dbReference type="InterPro" id="IPR016162">
    <property type="entry name" value="Ald_DH_N"/>
</dbReference>
<dbReference type="Pfam" id="PF00171">
    <property type="entry name" value="Aldedh"/>
    <property type="match status" value="1"/>
</dbReference>
<dbReference type="Gene3D" id="3.40.309.10">
    <property type="entry name" value="Aldehyde Dehydrogenase, Chain A, domain 2"/>
    <property type="match status" value="1"/>
</dbReference>
<keyword evidence="2" id="KW-0521">NADP</keyword>
<protein>
    <submittedName>
        <fullName evidence="5">Succinate-semialdehyde dehydrogenase</fullName>
    </submittedName>
</protein>
<dbReference type="InterPro" id="IPR016161">
    <property type="entry name" value="Ald_DH/histidinol_DH"/>
</dbReference>
<evidence type="ECO:0000256" key="3">
    <source>
        <dbReference type="ARBA" id="ARBA00023002"/>
    </source>
</evidence>
<reference evidence="5 6" key="1">
    <citation type="journal article" date="2016" name="Nat. Commun.">
        <title>Thousands of microbial genomes shed light on interconnected biogeochemical processes in an aquifer system.</title>
        <authorList>
            <person name="Anantharaman K."/>
            <person name="Brown C.T."/>
            <person name="Hug L.A."/>
            <person name="Sharon I."/>
            <person name="Castelle C.J."/>
            <person name="Probst A.J."/>
            <person name="Thomas B.C."/>
            <person name="Singh A."/>
            <person name="Wilkins M.J."/>
            <person name="Karaoz U."/>
            <person name="Brodie E.L."/>
            <person name="Williams K.H."/>
            <person name="Hubbard S.S."/>
            <person name="Banfield J.F."/>
        </authorList>
    </citation>
    <scope>NUCLEOTIDE SEQUENCE [LARGE SCALE GENOMIC DNA]</scope>
</reference>
<evidence type="ECO:0000259" key="4">
    <source>
        <dbReference type="Pfam" id="PF00171"/>
    </source>
</evidence>
<dbReference type="AlphaFoldDB" id="A0A1F6TQZ2"/>
<dbReference type="InterPro" id="IPR047110">
    <property type="entry name" value="GABD/Sad-like"/>
</dbReference>
<dbReference type="InterPro" id="IPR044148">
    <property type="entry name" value="ALDH_GabD1-like"/>
</dbReference>
<gene>
    <name evidence="5" type="ORF">A2151_04400</name>
</gene>